<proteinExistence type="predicted"/>
<keyword evidence="2" id="KW-1185">Reference proteome</keyword>
<dbReference type="Proteomes" id="UP000195273">
    <property type="component" value="Chromosome"/>
</dbReference>
<gene>
    <name evidence="1" type="ORF">LOKVESSMR4R_03861</name>
</gene>
<protein>
    <submittedName>
        <fullName evidence="1">Uncharacterized protein</fullName>
    </submittedName>
</protein>
<dbReference type="EMBL" id="CP021431">
    <property type="protein sequence ID" value="ARU03126.1"/>
    <property type="molecule type" value="Genomic_DNA"/>
</dbReference>
<evidence type="ECO:0000313" key="2">
    <source>
        <dbReference type="Proteomes" id="UP000195273"/>
    </source>
</evidence>
<name>A0A1Y0EHM2_9RHOB</name>
<dbReference type="KEGG" id="lvs:LOKVESSMR4R_03861"/>
<evidence type="ECO:0000313" key="1">
    <source>
        <dbReference type="EMBL" id="ARU03126.1"/>
    </source>
</evidence>
<sequence>MTEYRHQPLRKADVFELVSTWASDWWALDDAGAVLTPDVLPDEGVITFLDDEPVVVSFIYDVASSAISLHAYLLASPSLDAVARGQAVQAHIPAAVMRSEELGNSYQMWICDHPKLTASLQRDHGFHEGFTSCAAVYRTSAGAQRLAALDP</sequence>
<organism evidence="1 2">
    <name type="scientific">Yoonia vestfoldensis</name>
    <dbReference type="NCBI Taxonomy" id="245188"/>
    <lineage>
        <taxon>Bacteria</taxon>
        <taxon>Pseudomonadati</taxon>
        <taxon>Pseudomonadota</taxon>
        <taxon>Alphaproteobacteria</taxon>
        <taxon>Rhodobacterales</taxon>
        <taxon>Paracoccaceae</taxon>
        <taxon>Yoonia</taxon>
    </lineage>
</organism>
<reference evidence="1 2" key="1">
    <citation type="submission" date="2017-05" db="EMBL/GenBank/DDBJ databases">
        <title>Genome Sequence of Loktanella vestfoldensis Strain SMR4r Isolated from a Culture of the Diatom Skeletonema marinoi.</title>
        <authorList>
            <person name="Topel M."/>
            <person name="Pinder M.I.M."/>
            <person name="Johansson O.N."/>
            <person name="Kourtchenko O."/>
            <person name="Godhe A."/>
            <person name="Clarke A.K."/>
        </authorList>
    </citation>
    <scope>NUCLEOTIDE SEQUENCE [LARGE SCALE GENOMIC DNA]</scope>
    <source>
        <strain evidence="1 2">SMR4r</strain>
    </source>
</reference>
<dbReference type="AlphaFoldDB" id="A0A1Y0EHM2"/>
<dbReference type="RefSeq" id="WP_157898286.1">
    <property type="nucleotide sequence ID" value="NZ_CP021431.1"/>
</dbReference>
<accession>A0A1Y0EHM2</accession>